<dbReference type="AlphaFoldDB" id="A0ABD0KHE1"/>
<reference evidence="1 2" key="1">
    <citation type="journal article" date="2023" name="Sci. Data">
        <title>Genome assembly of the Korean intertidal mud-creeper Batillaria attramentaria.</title>
        <authorList>
            <person name="Patra A.K."/>
            <person name="Ho P.T."/>
            <person name="Jun S."/>
            <person name="Lee S.J."/>
            <person name="Kim Y."/>
            <person name="Won Y.J."/>
        </authorList>
    </citation>
    <scope>NUCLEOTIDE SEQUENCE [LARGE SCALE GENOMIC DNA]</scope>
    <source>
        <strain evidence="1">Wonlab-2016</strain>
    </source>
</reference>
<organism evidence="1 2">
    <name type="scientific">Batillaria attramentaria</name>
    <dbReference type="NCBI Taxonomy" id="370345"/>
    <lineage>
        <taxon>Eukaryota</taxon>
        <taxon>Metazoa</taxon>
        <taxon>Spiralia</taxon>
        <taxon>Lophotrochozoa</taxon>
        <taxon>Mollusca</taxon>
        <taxon>Gastropoda</taxon>
        <taxon>Caenogastropoda</taxon>
        <taxon>Sorbeoconcha</taxon>
        <taxon>Cerithioidea</taxon>
        <taxon>Batillariidae</taxon>
        <taxon>Batillaria</taxon>
    </lineage>
</organism>
<evidence type="ECO:0000313" key="2">
    <source>
        <dbReference type="Proteomes" id="UP001519460"/>
    </source>
</evidence>
<dbReference type="EMBL" id="JACVVK020000176">
    <property type="protein sequence ID" value="KAK7486615.1"/>
    <property type="molecule type" value="Genomic_DNA"/>
</dbReference>
<name>A0ABD0KHE1_9CAEN</name>
<accession>A0ABD0KHE1</accession>
<evidence type="ECO:0000313" key="1">
    <source>
        <dbReference type="EMBL" id="KAK7486615.1"/>
    </source>
</evidence>
<proteinExistence type="predicted"/>
<keyword evidence="2" id="KW-1185">Reference proteome</keyword>
<gene>
    <name evidence="1" type="ORF">BaRGS_00022140</name>
</gene>
<dbReference type="Proteomes" id="UP001519460">
    <property type="component" value="Unassembled WGS sequence"/>
</dbReference>
<sequence length="128" mass="14191">MTQVKTADLQSDQATESRLKLAVQNFPFYLARSVVPVDRWSPHDGITLAIYHGSQVSTPPQHRRMPSPHGSTATSLMCAWWYCALPRAKKHPLIIESAPAGTRVPNAGETGFCVLNVRNQKEYTTITS</sequence>
<protein>
    <submittedName>
        <fullName evidence="1">Uncharacterized protein</fullName>
    </submittedName>
</protein>
<comment type="caution">
    <text evidence="1">The sequence shown here is derived from an EMBL/GenBank/DDBJ whole genome shotgun (WGS) entry which is preliminary data.</text>
</comment>